<name>A0A5K1VDQ9_ENTHI</name>
<gene>
    <name evidence="1" type="ORF">CL6EHI_184790</name>
</gene>
<dbReference type="AlphaFoldDB" id="A0A5K1VDQ9"/>
<proteinExistence type="predicted"/>
<sequence>MAMPSTKQPSAIDNSLETEKTTNSFTIEHKASTGLQEKKKERVACSLRKERTTFSLQQALCIALLNEFCTETLIHPIKQATVTTQFFRVGTLKFSNNQVIDVYKEVKERCLQIYEEYISNGVTSKTAIRRGQNNRKIEEIHFYQSLLQSFGYKFVFNKSPNKKKIHYLNTIKEVWRDGLQILNDSQVKIFSKQVHSYFSSLQSINKETCVVEKNDKSIVKYIVQFL</sequence>
<organism evidence="1 2">
    <name type="scientific">Entamoeba histolytica</name>
    <dbReference type="NCBI Taxonomy" id="5759"/>
    <lineage>
        <taxon>Eukaryota</taxon>
        <taxon>Amoebozoa</taxon>
        <taxon>Evosea</taxon>
        <taxon>Archamoebae</taxon>
        <taxon>Mastigamoebida</taxon>
        <taxon>Entamoebidae</taxon>
        <taxon>Entamoeba</taxon>
    </lineage>
</organism>
<dbReference type="EMBL" id="BDEQ01000001">
    <property type="protein sequence ID" value="GAT99242.1"/>
    <property type="molecule type" value="Genomic_DNA"/>
</dbReference>
<comment type="caution">
    <text evidence="1">The sequence shown here is derived from an EMBL/GenBank/DDBJ whole genome shotgun (WGS) entry which is preliminary data.</text>
</comment>
<evidence type="ECO:0000313" key="1">
    <source>
        <dbReference type="EMBL" id="GAT99242.1"/>
    </source>
</evidence>
<protein>
    <submittedName>
        <fullName evidence="1">Uncharacterized protein</fullName>
    </submittedName>
</protein>
<dbReference type="VEuPathDB" id="AmoebaDB:EHI8A_129620"/>
<reference evidence="1 2" key="1">
    <citation type="submission" date="2016-05" db="EMBL/GenBank/DDBJ databases">
        <title>First whole genome sequencing of Entamoeba histolytica HM1:IMSS-clone-6.</title>
        <authorList>
            <person name="Mukherjee Avik.K."/>
            <person name="Izumyama S."/>
            <person name="Nakada-Tsukui K."/>
            <person name="Nozaki T."/>
        </authorList>
    </citation>
    <scope>NUCLEOTIDE SEQUENCE [LARGE SCALE GENOMIC DNA]</scope>
    <source>
        <strain evidence="1 2">HM1:IMSS clone 6</strain>
    </source>
</reference>
<dbReference type="Proteomes" id="UP000078387">
    <property type="component" value="Unassembled WGS sequence"/>
</dbReference>
<dbReference type="VEuPathDB" id="AmoebaDB:EHI7A_106810"/>
<dbReference type="VEuPathDB" id="AmoebaDB:KM1_186300"/>
<dbReference type="VEuPathDB" id="AmoebaDB:EHI_184790"/>
<dbReference type="VEuPathDB" id="AmoebaDB:EHI5A_173360"/>
<accession>A0A5K1VDQ9</accession>
<evidence type="ECO:0000313" key="2">
    <source>
        <dbReference type="Proteomes" id="UP000078387"/>
    </source>
</evidence>